<reference evidence="3" key="1">
    <citation type="submission" date="2022-07" db="EMBL/GenBank/DDBJ databases">
        <title>Genome Sequence of Xylaria arbuscula.</title>
        <authorList>
            <person name="Buettner E."/>
        </authorList>
    </citation>
    <scope>NUCLEOTIDE SEQUENCE</scope>
    <source>
        <strain evidence="3">VT107</strain>
    </source>
</reference>
<evidence type="ECO:0000256" key="2">
    <source>
        <dbReference type="SAM" id="SignalP"/>
    </source>
</evidence>
<evidence type="ECO:0000256" key="1">
    <source>
        <dbReference type="SAM" id="MobiDB-lite"/>
    </source>
</evidence>
<name>A0A9W8N386_9PEZI</name>
<evidence type="ECO:0000313" key="3">
    <source>
        <dbReference type="EMBL" id="KAJ3552021.1"/>
    </source>
</evidence>
<keyword evidence="2" id="KW-0732">Signal</keyword>
<feature type="compositionally biased region" description="Basic and acidic residues" evidence="1">
    <location>
        <begin position="195"/>
        <end position="207"/>
    </location>
</feature>
<dbReference type="VEuPathDB" id="FungiDB:F4678DRAFT_242974"/>
<protein>
    <submittedName>
        <fullName evidence="3">Uncharacterized protein</fullName>
    </submittedName>
</protein>
<evidence type="ECO:0000313" key="4">
    <source>
        <dbReference type="Proteomes" id="UP001148614"/>
    </source>
</evidence>
<accession>A0A9W8N386</accession>
<feature type="signal peptide" evidence="2">
    <location>
        <begin position="1"/>
        <end position="19"/>
    </location>
</feature>
<sequence length="330" mass="35806">MKAIFGLPISLASLVLAQAASPAVYVLMPSDPAITAMSSALNTLGYSYSESTVGVNDVDLGLDPRAYAILSQGSAYQNISRDNPEARFILPRLAASSQSWLSLFSQEHRFGENVRSDDVDSIRAFFADMEGAGASQLLELDLFAHDSHTQAQTWVTLCDFLGLGQTVEKMDTTSDKNIELPEGPSSTSKSKGKAKAAEGTETVKGDDPVESSDDNDITDVERLERSIVLLDLNNQMVADLDERVNALIAQNIPLVSDLQAANNPEARIMLEANLNEMGHLQAERKEFEDSRKHIIDEAALIQRRIALGAASGTRTLCVLKSPKLRKSLVN</sequence>
<proteinExistence type="predicted"/>
<feature type="region of interest" description="Disordered" evidence="1">
    <location>
        <begin position="172"/>
        <end position="217"/>
    </location>
</feature>
<gene>
    <name evidence="3" type="ORF">NPX13_g11217</name>
</gene>
<feature type="compositionally biased region" description="Acidic residues" evidence="1">
    <location>
        <begin position="208"/>
        <end position="217"/>
    </location>
</feature>
<organism evidence="3 4">
    <name type="scientific">Xylaria arbuscula</name>
    <dbReference type="NCBI Taxonomy" id="114810"/>
    <lineage>
        <taxon>Eukaryota</taxon>
        <taxon>Fungi</taxon>
        <taxon>Dikarya</taxon>
        <taxon>Ascomycota</taxon>
        <taxon>Pezizomycotina</taxon>
        <taxon>Sordariomycetes</taxon>
        <taxon>Xylariomycetidae</taxon>
        <taxon>Xylariales</taxon>
        <taxon>Xylariaceae</taxon>
        <taxon>Xylaria</taxon>
    </lineage>
</organism>
<dbReference type="Proteomes" id="UP001148614">
    <property type="component" value="Unassembled WGS sequence"/>
</dbReference>
<keyword evidence="4" id="KW-1185">Reference proteome</keyword>
<dbReference type="EMBL" id="JANPWZ010003585">
    <property type="protein sequence ID" value="KAJ3552021.1"/>
    <property type="molecule type" value="Genomic_DNA"/>
</dbReference>
<feature type="chain" id="PRO_5040983646" evidence="2">
    <location>
        <begin position="20"/>
        <end position="330"/>
    </location>
</feature>
<dbReference type="AlphaFoldDB" id="A0A9W8N386"/>
<comment type="caution">
    <text evidence="3">The sequence shown here is derived from an EMBL/GenBank/DDBJ whole genome shotgun (WGS) entry which is preliminary data.</text>
</comment>